<dbReference type="AlphaFoldDB" id="A0A2C6KET2"/>
<reference evidence="1 2" key="1">
    <citation type="journal article" date="2017" name="Int. J. Parasitol.">
        <title>The genome of the protozoan parasite Cystoisospora suis and a reverse vaccinology approach to identify vaccine candidates.</title>
        <authorList>
            <person name="Palmieri N."/>
            <person name="Shrestha A."/>
            <person name="Ruttkowski B."/>
            <person name="Beck T."/>
            <person name="Vogl C."/>
            <person name="Tomley F."/>
            <person name="Blake D.P."/>
            <person name="Joachim A."/>
        </authorList>
    </citation>
    <scope>NUCLEOTIDE SEQUENCE [LARGE SCALE GENOMIC DNA]</scope>
    <source>
        <strain evidence="1 2">Wien I</strain>
    </source>
</reference>
<name>A0A2C6KET2_9APIC</name>
<dbReference type="EMBL" id="MIGC01001638">
    <property type="protein sequence ID" value="PHJ22521.1"/>
    <property type="molecule type" value="Genomic_DNA"/>
</dbReference>
<dbReference type="RefSeq" id="XP_067924198.1">
    <property type="nucleotide sequence ID" value="XM_068063821.1"/>
</dbReference>
<gene>
    <name evidence="1" type="ORF">CSUI_003625</name>
</gene>
<proteinExistence type="predicted"/>
<dbReference type="VEuPathDB" id="ToxoDB:CSUI_003625"/>
<keyword evidence="2" id="KW-1185">Reference proteome</keyword>
<accession>A0A2C6KET2</accession>
<sequence length="55" mass="5798">MGRLTSCAFGAADGHTIYKRRLAPLADIRLHARGPTIGRRRRSVVTPPGLGGAAT</sequence>
<dbReference type="Proteomes" id="UP000221165">
    <property type="component" value="Unassembled WGS sequence"/>
</dbReference>
<dbReference type="GeneID" id="94427032"/>
<comment type="caution">
    <text evidence="1">The sequence shown here is derived from an EMBL/GenBank/DDBJ whole genome shotgun (WGS) entry which is preliminary data.</text>
</comment>
<organism evidence="1 2">
    <name type="scientific">Cystoisospora suis</name>
    <dbReference type="NCBI Taxonomy" id="483139"/>
    <lineage>
        <taxon>Eukaryota</taxon>
        <taxon>Sar</taxon>
        <taxon>Alveolata</taxon>
        <taxon>Apicomplexa</taxon>
        <taxon>Conoidasida</taxon>
        <taxon>Coccidia</taxon>
        <taxon>Eucoccidiorida</taxon>
        <taxon>Eimeriorina</taxon>
        <taxon>Sarcocystidae</taxon>
        <taxon>Cystoisospora</taxon>
    </lineage>
</organism>
<evidence type="ECO:0000313" key="1">
    <source>
        <dbReference type="EMBL" id="PHJ22521.1"/>
    </source>
</evidence>
<evidence type="ECO:0000313" key="2">
    <source>
        <dbReference type="Proteomes" id="UP000221165"/>
    </source>
</evidence>
<protein>
    <submittedName>
        <fullName evidence="1">Uncharacterized protein</fullName>
    </submittedName>
</protein>